<evidence type="ECO:0000256" key="1">
    <source>
        <dbReference type="SAM" id="Phobius"/>
    </source>
</evidence>
<evidence type="ECO:0000313" key="2">
    <source>
        <dbReference type="EMBL" id="MDT7830054.1"/>
    </source>
</evidence>
<feature type="transmembrane region" description="Helical" evidence="1">
    <location>
        <begin position="351"/>
        <end position="369"/>
    </location>
</feature>
<dbReference type="PRINTS" id="PR00702">
    <property type="entry name" value="ACRIFLAVINRP"/>
</dbReference>
<dbReference type="SUPFAM" id="SSF82714">
    <property type="entry name" value="Multidrug efflux transporter AcrB TolC docking domain, DN and DC subdomains"/>
    <property type="match status" value="2"/>
</dbReference>
<keyword evidence="1" id="KW-1133">Transmembrane helix</keyword>
<dbReference type="SUPFAM" id="SSF82866">
    <property type="entry name" value="Multidrug efflux transporter AcrB transmembrane domain"/>
    <property type="match status" value="2"/>
</dbReference>
<dbReference type="Pfam" id="PF00873">
    <property type="entry name" value="ACR_tran"/>
    <property type="match status" value="1"/>
</dbReference>
<dbReference type="SUPFAM" id="SSF82693">
    <property type="entry name" value="Multidrug efflux transporter AcrB pore domain, PN1, PN2, PC1 and PC2 subdomains"/>
    <property type="match status" value="3"/>
</dbReference>
<dbReference type="Gene3D" id="3.30.70.1320">
    <property type="entry name" value="Multidrug efflux transporter AcrB pore domain like"/>
    <property type="match status" value="1"/>
</dbReference>
<feature type="transmembrane region" description="Helical" evidence="1">
    <location>
        <begin position="453"/>
        <end position="476"/>
    </location>
</feature>
<dbReference type="PANTHER" id="PTHR32063:SF16">
    <property type="entry name" value="CATION EFFLUX SYSTEM (ACRB_ACRD_ACRF FAMILY)"/>
    <property type="match status" value="1"/>
</dbReference>
<feature type="transmembrane region" description="Helical" evidence="1">
    <location>
        <begin position="376"/>
        <end position="396"/>
    </location>
</feature>
<dbReference type="EMBL" id="JAVTTP010000001">
    <property type="protein sequence ID" value="MDT7830054.1"/>
    <property type="molecule type" value="Genomic_DNA"/>
</dbReference>
<dbReference type="Gene3D" id="3.30.2090.10">
    <property type="entry name" value="Multidrug efflux transporter AcrB TolC docking domain, DN and DC subdomains"/>
    <property type="match status" value="2"/>
</dbReference>
<dbReference type="InterPro" id="IPR001036">
    <property type="entry name" value="Acrflvin-R"/>
</dbReference>
<feature type="transmembrane region" description="Helical" evidence="1">
    <location>
        <begin position="940"/>
        <end position="960"/>
    </location>
</feature>
<feature type="transmembrane region" description="Helical" evidence="1">
    <location>
        <begin position="402"/>
        <end position="423"/>
    </location>
</feature>
<protein>
    <submittedName>
        <fullName evidence="2">Efflux RND transporter permease subunit</fullName>
    </submittedName>
</protein>
<gene>
    <name evidence="2" type="ORF">RQM65_15405</name>
</gene>
<dbReference type="PANTHER" id="PTHR32063">
    <property type="match status" value="1"/>
</dbReference>
<reference evidence="2 3" key="1">
    <citation type="submission" date="2023-09" db="EMBL/GenBank/DDBJ databases">
        <title>Novel taxa isolated from Blanes Bay.</title>
        <authorList>
            <person name="Rey-Velasco X."/>
            <person name="Lucena T."/>
        </authorList>
    </citation>
    <scope>NUCLEOTIDE SEQUENCE [LARGE SCALE GENOMIC DNA]</scope>
    <source>
        <strain evidence="2 3">S334</strain>
    </source>
</reference>
<dbReference type="RefSeq" id="WP_314016309.1">
    <property type="nucleotide sequence ID" value="NZ_JAVTTP010000001.1"/>
</dbReference>
<dbReference type="Gene3D" id="1.20.1640.10">
    <property type="entry name" value="Multidrug efflux transporter AcrB transmembrane domain"/>
    <property type="match status" value="2"/>
</dbReference>
<proteinExistence type="predicted"/>
<feature type="transmembrane region" description="Helical" evidence="1">
    <location>
        <begin position="1037"/>
        <end position="1061"/>
    </location>
</feature>
<dbReference type="Proteomes" id="UP001250656">
    <property type="component" value="Unassembled WGS sequence"/>
</dbReference>
<keyword evidence="1" id="KW-0812">Transmembrane</keyword>
<accession>A0ABU3L8H7</accession>
<dbReference type="InterPro" id="IPR027463">
    <property type="entry name" value="AcrB_DN_DC_subdom"/>
</dbReference>
<sequence>MKEGLAGKIAKMFIGSKLTVLLMIVFMVIGVYSSFLIPREEEPQIDVPMADIFVGYPGASPTEVESRVTKPLEKLISNIKGVEYVYSTSMKEQGMVIVQFYVGEDIERSFVKLYNEINKHMDEMPQGVTFPLIKTRAIDDVPMLGLTLWSENYDDYRLKQIAQELTDEIEKVSDVSATQKIGGRDRQLRVVLDKDKMAASGLDFLSVAEMIKANDQQLGSGTFDRNDTEFMVTTGKFLETASDVENLVVGIQQDRPIYLIQVATVKDGPEIPKDYVYHGFGQASEKASDFESEYPAVTIAIAKRKGADAMKVSDMIIDKVDHLKKTLIPDDVYVEVSRNYGETASQKVSELLMHLIGAIIAVTLVVMLAMGWRGGLVVFLSVPITFALTLLSYYMLDYTLNRITLFALVFVTGIVVDDSIIIAENMHRHFKMKRLPFKQAALYAINEVGNPTILATFTVIASVLPMAFVSGLMGPYMSPMPIGASIAMVLSLFVALTITPYLGYIFLREKEKPARTTDGKEEEKPEKRLEDTLIYRWYAKLEAPLIENKKYRWIFLCITFLLLMGSVGMFFTKSVAVKMLPFDNKNEFQVVIDMPEGTTLERTGAVTKEVSQYLRTRPEVVNYQSYVGTSAPITFNGLVRHYDLRGGSNMADIQVNLVDKGERSAQSHGIASSMRSEIQRIGAAYNANIKLVEVPPGPPVLSTIVGEIYGPDYDTQIDIADQVRNILKNTDDVVDVDWMVEADQTEYQFVIDREKAMLYGVVPRQIAHTMNMALSERAVTNLYDEDSADQIGLFLTLDEKEKSTVNDIAQLKVKSNQNTMVTIGDLVDIQETTSAKSIYRKNQKRVVYVLADMAGALESPVYAILGMTDKLKEINLPEGYSIDELYIKQPDFEDDYTVKWDGEWQITLEVFRDLGIAFLGVIVIIYILIVGWFQNFKAPIVMMVAIPLSLVGIVLGHWLLGAFFTATSFIGMIALAGIMVRNSVLLIDFVNLRLAEGIPIKQAVIEAGAVRTTPILLTAGTVVIGAFVILFDPIFQGLAISLMGGTIVSTVLTLLVVPLVYYMIEEKKYPEVAAEGKEIPPAPNGKTKPIKQ</sequence>
<feature type="transmembrane region" description="Helical" evidence="1">
    <location>
        <begin position="966"/>
        <end position="987"/>
    </location>
</feature>
<organism evidence="2 3">
    <name type="scientific">Pricia mediterranea</name>
    <dbReference type="NCBI Taxonomy" id="3076079"/>
    <lineage>
        <taxon>Bacteria</taxon>
        <taxon>Pseudomonadati</taxon>
        <taxon>Bacteroidota</taxon>
        <taxon>Flavobacteriia</taxon>
        <taxon>Flavobacteriales</taxon>
        <taxon>Flavobacteriaceae</taxon>
        <taxon>Pricia</taxon>
    </lineage>
</organism>
<comment type="caution">
    <text evidence="2">The sequence shown here is derived from an EMBL/GenBank/DDBJ whole genome shotgun (WGS) entry which is preliminary data.</text>
</comment>
<dbReference type="Gene3D" id="3.30.70.1440">
    <property type="entry name" value="Multidrug efflux transporter AcrB pore domain"/>
    <property type="match status" value="1"/>
</dbReference>
<dbReference type="Gene3D" id="3.30.70.1430">
    <property type="entry name" value="Multidrug efflux transporter AcrB pore domain"/>
    <property type="match status" value="2"/>
</dbReference>
<feature type="transmembrane region" description="Helical" evidence="1">
    <location>
        <begin position="914"/>
        <end position="933"/>
    </location>
</feature>
<name>A0ABU3L8H7_9FLAO</name>
<feature type="transmembrane region" description="Helical" evidence="1">
    <location>
        <begin position="1008"/>
        <end position="1031"/>
    </location>
</feature>
<keyword evidence="3" id="KW-1185">Reference proteome</keyword>
<feature type="transmembrane region" description="Helical" evidence="1">
    <location>
        <begin position="12"/>
        <end position="35"/>
    </location>
</feature>
<keyword evidence="1" id="KW-0472">Membrane</keyword>
<feature type="transmembrane region" description="Helical" evidence="1">
    <location>
        <begin position="553"/>
        <end position="571"/>
    </location>
</feature>
<feature type="transmembrane region" description="Helical" evidence="1">
    <location>
        <begin position="482"/>
        <end position="507"/>
    </location>
</feature>
<evidence type="ECO:0000313" key="3">
    <source>
        <dbReference type="Proteomes" id="UP001250656"/>
    </source>
</evidence>